<evidence type="ECO:0000256" key="18">
    <source>
        <dbReference type="PROSITE-ProRule" id="PRU00782"/>
    </source>
</evidence>
<dbReference type="PANTHER" id="PTHR46256:SF5">
    <property type="entry name" value="MYOSIN-IIIB-LIKE"/>
    <property type="match status" value="1"/>
</dbReference>
<keyword evidence="7" id="KW-0677">Repeat</keyword>
<keyword evidence="17" id="KW-0727">SH2 domain</keyword>
<dbReference type="SMART" id="SM00242">
    <property type="entry name" value="MYSc"/>
    <property type="match status" value="1"/>
</dbReference>
<evidence type="ECO:0000256" key="11">
    <source>
        <dbReference type="ARBA" id="ARBA00023123"/>
    </source>
</evidence>
<reference evidence="23" key="1">
    <citation type="submission" date="2025-08" db="UniProtKB">
        <authorList>
            <consortium name="RefSeq"/>
        </authorList>
    </citation>
    <scope>IDENTIFICATION</scope>
    <source>
        <tissue evidence="23">Testes</tissue>
    </source>
</reference>
<dbReference type="Proteomes" id="UP000694865">
    <property type="component" value="Unplaced"/>
</dbReference>
<dbReference type="SUPFAM" id="SSF55550">
    <property type="entry name" value="SH2 domain"/>
    <property type="match status" value="1"/>
</dbReference>
<keyword evidence="12" id="KW-0505">Motor protein</keyword>
<keyword evidence="18" id="KW-0009">Actin-binding</keyword>
<evidence type="ECO:0000259" key="20">
    <source>
        <dbReference type="PROSITE" id="PS50001"/>
    </source>
</evidence>
<dbReference type="PROSITE" id="PS50096">
    <property type="entry name" value="IQ"/>
    <property type="match status" value="1"/>
</dbReference>
<comment type="subcellular location">
    <subcellularLocation>
        <location evidence="2">Cell projection</location>
    </subcellularLocation>
    <subcellularLocation>
        <location evidence="1">Cytoplasm</location>
        <location evidence="1">Cytoskeleton</location>
    </subcellularLocation>
</comment>
<evidence type="ECO:0000256" key="14">
    <source>
        <dbReference type="ARBA" id="ARBA00023273"/>
    </source>
</evidence>
<dbReference type="SUPFAM" id="SSF52540">
    <property type="entry name" value="P-loop containing nucleoside triphosphate hydrolases"/>
    <property type="match status" value="1"/>
</dbReference>
<comment type="catalytic activity">
    <reaction evidence="16">
        <text>L-seryl-[protein] + ATP = O-phospho-L-seryl-[protein] + ADP + H(+)</text>
        <dbReference type="Rhea" id="RHEA:17989"/>
        <dbReference type="Rhea" id="RHEA-COMP:9863"/>
        <dbReference type="Rhea" id="RHEA-COMP:11604"/>
        <dbReference type="ChEBI" id="CHEBI:15378"/>
        <dbReference type="ChEBI" id="CHEBI:29999"/>
        <dbReference type="ChEBI" id="CHEBI:30616"/>
        <dbReference type="ChEBI" id="CHEBI:83421"/>
        <dbReference type="ChEBI" id="CHEBI:456216"/>
        <dbReference type="EC" id="2.7.11.1"/>
    </reaction>
</comment>
<protein>
    <recommendedName>
        <fullName evidence="3">non-specific serine/threonine protein kinase</fullName>
        <ecNumber evidence="3">2.7.11.1</ecNumber>
    </recommendedName>
</protein>
<dbReference type="InterPro" id="IPR036961">
    <property type="entry name" value="Kinesin_motor_dom_sf"/>
</dbReference>
<evidence type="ECO:0000256" key="3">
    <source>
        <dbReference type="ARBA" id="ARBA00012513"/>
    </source>
</evidence>
<evidence type="ECO:0000256" key="5">
    <source>
        <dbReference type="ARBA" id="ARBA00022527"/>
    </source>
</evidence>
<evidence type="ECO:0000256" key="1">
    <source>
        <dbReference type="ARBA" id="ARBA00004245"/>
    </source>
</evidence>
<keyword evidence="10" id="KW-0067">ATP-binding</keyword>
<dbReference type="Pfam" id="PF00017">
    <property type="entry name" value="SH2"/>
    <property type="match status" value="1"/>
</dbReference>
<evidence type="ECO:0000256" key="16">
    <source>
        <dbReference type="ARBA" id="ARBA00048679"/>
    </source>
</evidence>
<dbReference type="PANTHER" id="PTHR46256">
    <property type="entry name" value="AGAP011099-PA"/>
    <property type="match status" value="1"/>
</dbReference>
<evidence type="ECO:0000256" key="10">
    <source>
        <dbReference type="ARBA" id="ARBA00022840"/>
    </source>
</evidence>
<feature type="domain" description="Myosin motor" evidence="21">
    <location>
        <begin position="1"/>
        <end position="404"/>
    </location>
</feature>
<feature type="compositionally biased region" description="Basic and acidic residues" evidence="19">
    <location>
        <begin position="769"/>
        <end position="788"/>
    </location>
</feature>
<gene>
    <name evidence="23" type="primary">LOC102805349</name>
</gene>
<keyword evidence="14" id="KW-0966">Cell projection</keyword>
<dbReference type="PROSITE" id="PS50001">
    <property type="entry name" value="SH2"/>
    <property type="match status" value="1"/>
</dbReference>
<feature type="region of interest" description="Actin-binding" evidence="18">
    <location>
        <begin position="286"/>
        <end position="308"/>
    </location>
</feature>
<sequence>MENLLGLDQQSLEGVLTHSEHVTKGELVVRNYTKDVAQDCCDAISKALYGRLFGWIVNKINQLLAPAEEISINETKEIGILDIFGFEHFQKNSFEQACINLANEQLQFFFNQHIFMMEQEEYQSEGIDWTNIPFVNNQPLLDLFLGKPIGILTLLDEECQFPQASDHTFVEKMNHNFAGNHFYIKSRVASNNIFSIDHYAARVEYDAQGFLEKNRDTLPNGVIQLLKESKNALLNQIFRGTITRTGTLALQMRTSRGFSRKKRFMQPPPKASRKNLTLGGQFKNSLNVLMERMAVCNPHFVRCIKPNTAKAANKFEDQFVLVQLRYCGMLETTRIRKQGYAIRPSFTEFVSIYKILALHPKIPEDKNGCLRILKAAGITNWQIGKNKVFLKYYHGDELLAKLEQFDKAAVHVQRVVRGFLARRKYLRMKEEARKRAIEVNNFLKQLENLNIDSYDKQQMLIKKDRKIPKDYFKKLKKAESMPADLPAPPLPAHAKSNSKSAYKDLELPVPPNEYTDPTDEGDDENDTDDDILEDEFVRTKKNMGFGPEGSKEASILWFKSTQSEKLKETHGFSNWFHGIITRRQAEKLLWDKQIGCYLIRVSESRFGYSLSFRVKERCKHFMIDQTRSGKYVVVGEPRVHASLSALVKYHEKTPISPFGDLLTVPCGQVEGESDYAELISDASIKIRQMPPLRPPPPSVSRQPQTSNAARIYPDLTAISNQSSTPPLPERNYSPQSNRKHRKGPAPQPPSAASRQSQASQASYLSLIKDQQDMKDFPKTGEVKGKKKR</sequence>
<evidence type="ECO:0000256" key="6">
    <source>
        <dbReference type="ARBA" id="ARBA00022679"/>
    </source>
</evidence>
<proteinExistence type="inferred from homology"/>
<evidence type="ECO:0000256" key="9">
    <source>
        <dbReference type="ARBA" id="ARBA00022777"/>
    </source>
</evidence>
<dbReference type="Gene3D" id="1.20.120.720">
    <property type="entry name" value="Myosin VI head, motor domain, U50 subdomain"/>
    <property type="match status" value="1"/>
</dbReference>
<name>A0ABM0MGE4_SACKO</name>
<dbReference type="Gene3D" id="1.20.5.190">
    <property type="match status" value="1"/>
</dbReference>
<dbReference type="RefSeq" id="XP_006819085.1">
    <property type="nucleotide sequence ID" value="XM_006819022.1"/>
</dbReference>
<feature type="compositionally biased region" description="Acidic residues" evidence="19">
    <location>
        <begin position="516"/>
        <end position="529"/>
    </location>
</feature>
<evidence type="ECO:0000256" key="15">
    <source>
        <dbReference type="ARBA" id="ARBA00047899"/>
    </source>
</evidence>
<evidence type="ECO:0000256" key="2">
    <source>
        <dbReference type="ARBA" id="ARBA00004316"/>
    </source>
</evidence>
<dbReference type="SMART" id="SM00015">
    <property type="entry name" value="IQ"/>
    <property type="match status" value="1"/>
</dbReference>
<comment type="catalytic activity">
    <reaction evidence="15">
        <text>L-threonyl-[protein] + ATP = O-phospho-L-threonyl-[protein] + ADP + H(+)</text>
        <dbReference type="Rhea" id="RHEA:46608"/>
        <dbReference type="Rhea" id="RHEA-COMP:11060"/>
        <dbReference type="Rhea" id="RHEA-COMP:11605"/>
        <dbReference type="ChEBI" id="CHEBI:15378"/>
        <dbReference type="ChEBI" id="CHEBI:30013"/>
        <dbReference type="ChEBI" id="CHEBI:30616"/>
        <dbReference type="ChEBI" id="CHEBI:61977"/>
        <dbReference type="ChEBI" id="CHEBI:456216"/>
        <dbReference type="EC" id="2.7.11.1"/>
    </reaction>
</comment>
<evidence type="ECO:0000256" key="7">
    <source>
        <dbReference type="ARBA" id="ARBA00022737"/>
    </source>
</evidence>
<dbReference type="Pfam" id="PF00612">
    <property type="entry name" value="IQ"/>
    <property type="match status" value="1"/>
</dbReference>
<evidence type="ECO:0000256" key="17">
    <source>
        <dbReference type="PROSITE-ProRule" id="PRU00191"/>
    </source>
</evidence>
<keyword evidence="8" id="KW-0547">Nucleotide-binding</keyword>
<dbReference type="EC" id="2.7.11.1" evidence="3"/>
<organism evidence="22 23">
    <name type="scientific">Saccoglossus kowalevskii</name>
    <name type="common">Acorn worm</name>
    <dbReference type="NCBI Taxonomy" id="10224"/>
    <lineage>
        <taxon>Eukaryota</taxon>
        <taxon>Metazoa</taxon>
        <taxon>Hemichordata</taxon>
        <taxon>Enteropneusta</taxon>
        <taxon>Harrimaniidae</taxon>
        <taxon>Saccoglossus</taxon>
    </lineage>
</organism>
<dbReference type="InterPro" id="IPR000980">
    <property type="entry name" value="SH2"/>
</dbReference>
<evidence type="ECO:0000256" key="13">
    <source>
        <dbReference type="ARBA" id="ARBA00023212"/>
    </source>
</evidence>
<feature type="region of interest" description="Disordered" evidence="19">
    <location>
        <begin position="482"/>
        <end position="529"/>
    </location>
</feature>
<dbReference type="Gene3D" id="6.20.240.20">
    <property type="match status" value="1"/>
</dbReference>
<keyword evidence="11 18" id="KW-0518">Myosin</keyword>
<dbReference type="InterPro" id="IPR027417">
    <property type="entry name" value="P-loop_NTPase"/>
</dbReference>
<accession>A0ABM0MGE4</accession>
<feature type="domain" description="SH2" evidence="20">
    <location>
        <begin position="575"/>
        <end position="666"/>
    </location>
</feature>
<evidence type="ECO:0000256" key="8">
    <source>
        <dbReference type="ARBA" id="ARBA00022741"/>
    </source>
</evidence>
<dbReference type="GeneID" id="102805349"/>
<dbReference type="InterPro" id="IPR001609">
    <property type="entry name" value="Myosin_head_motor_dom-like"/>
</dbReference>
<feature type="compositionally biased region" description="Low complexity" evidence="19">
    <location>
        <begin position="750"/>
        <end position="762"/>
    </location>
</feature>
<keyword evidence="5" id="KW-0723">Serine/threonine-protein kinase</keyword>
<dbReference type="InterPro" id="IPR036860">
    <property type="entry name" value="SH2_dom_sf"/>
</dbReference>
<keyword evidence="9" id="KW-0418">Kinase</keyword>
<comment type="similarity">
    <text evidence="18">Belongs to the TRAFAC class myosin-kinesin ATPase superfamily. Myosin family.</text>
</comment>
<dbReference type="SMART" id="SM00252">
    <property type="entry name" value="SH2"/>
    <property type="match status" value="1"/>
</dbReference>
<dbReference type="PRINTS" id="PR00193">
    <property type="entry name" value="MYOSINHEAVY"/>
</dbReference>
<feature type="region of interest" description="Disordered" evidence="19">
    <location>
        <begin position="716"/>
        <end position="788"/>
    </location>
</feature>
<evidence type="ECO:0000313" key="23">
    <source>
        <dbReference type="RefSeq" id="XP_006819085.1"/>
    </source>
</evidence>
<dbReference type="Gene3D" id="3.30.505.10">
    <property type="entry name" value="SH2 domain"/>
    <property type="match status" value="1"/>
</dbReference>
<dbReference type="InterPro" id="IPR000048">
    <property type="entry name" value="IQ_motif_EF-hand-BS"/>
</dbReference>
<dbReference type="Pfam" id="PF00063">
    <property type="entry name" value="Myosin_head"/>
    <property type="match status" value="1"/>
</dbReference>
<evidence type="ECO:0000313" key="22">
    <source>
        <dbReference type="Proteomes" id="UP000694865"/>
    </source>
</evidence>
<dbReference type="InterPro" id="IPR052409">
    <property type="entry name" value="Myosin-III_kinase_activity"/>
</dbReference>
<evidence type="ECO:0000256" key="19">
    <source>
        <dbReference type="SAM" id="MobiDB-lite"/>
    </source>
</evidence>
<evidence type="ECO:0000256" key="12">
    <source>
        <dbReference type="ARBA" id="ARBA00023175"/>
    </source>
</evidence>
<evidence type="ECO:0000256" key="4">
    <source>
        <dbReference type="ARBA" id="ARBA00022490"/>
    </source>
</evidence>
<keyword evidence="6" id="KW-0808">Transferase</keyword>
<keyword evidence="4" id="KW-0963">Cytoplasm</keyword>
<keyword evidence="13" id="KW-0206">Cytoskeleton</keyword>
<dbReference type="Gene3D" id="1.20.58.530">
    <property type="match status" value="1"/>
</dbReference>
<evidence type="ECO:0000259" key="21">
    <source>
        <dbReference type="PROSITE" id="PS51456"/>
    </source>
</evidence>
<comment type="caution">
    <text evidence="18">Lacks conserved residue(s) required for the propagation of feature annotation.</text>
</comment>
<dbReference type="PROSITE" id="PS51456">
    <property type="entry name" value="MYOSIN_MOTOR"/>
    <property type="match status" value="1"/>
</dbReference>
<keyword evidence="22" id="KW-1185">Reference proteome</keyword>
<dbReference type="Gene3D" id="3.40.850.10">
    <property type="entry name" value="Kinesin motor domain"/>
    <property type="match status" value="1"/>
</dbReference>